<proteinExistence type="inferred from homology"/>
<dbReference type="Proteomes" id="UP000293142">
    <property type="component" value="Unassembled WGS sequence"/>
</dbReference>
<reference evidence="9 10" key="1">
    <citation type="submission" date="2019-02" db="EMBL/GenBank/DDBJ databases">
        <title>Paenibacillus sp. nov., isolated from surface-sterilized tissue of Thalictrum simplex L.</title>
        <authorList>
            <person name="Tuo L."/>
        </authorList>
    </citation>
    <scope>NUCLEOTIDE SEQUENCE [LARGE SCALE GENOMIC DNA]</scope>
    <source>
        <strain evidence="9 10">N2SHLJ1</strain>
    </source>
</reference>
<feature type="transmembrane region" description="Helical" evidence="7">
    <location>
        <begin position="222"/>
        <end position="241"/>
    </location>
</feature>
<evidence type="ECO:0000256" key="3">
    <source>
        <dbReference type="ARBA" id="ARBA00022475"/>
    </source>
</evidence>
<comment type="caution">
    <text evidence="9">The sequence shown here is derived from an EMBL/GenBank/DDBJ whole genome shotgun (WGS) entry which is preliminary data.</text>
</comment>
<dbReference type="PROSITE" id="PS50928">
    <property type="entry name" value="ABC_TM1"/>
    <property type="match status" value="1"/>
</dbReference>
<feature type="domain" description="ABC transmembrane type-1" evidence="8">
    <location>
        <begin position="89"/>
        <end position="303"/>
    </location>
</feature>
<gene>
    <name evidence="9" type="ORF">EYB31_29355</name>
</gene>
<sequence>MPVSTPTVSANLHAPGRKKSRRLSDKALAMALIAPPLLFLLAFTLYPIARVFWMSLHQISVTQPWLGTPFIGLDNYAEALKDSRFWQSTWFTLAFSLITVVFEIVFGLLLAMVANKTFRFRGFVRAAILFPWALPAVTNALTWRWMFNADYGLFNGMLLQFGWIDQKIQWLGSTGFAFTAICIVAIWKTSSFMAIILLGGLQSISSDIYEASHIDGASRVQAFFLITLPLLKNVFLVALVLRTMHSLQAFDLMYALTQGGPGNSTESLPMYIHTKAFVDMEWGYGSALGVLLFVLIFAISMIYLKFLYDPD</sequence>
<feature type="transmembrane region" description="Helical" evidence="7">
    <location>
        <begin position="27"/>
        <end position="49"/>
    </location>
</feature>
<feature type="transmembrane region" description="Helical" evidence="7">
    <location>
        <begin position="126"/>
        <end position="147"/>
    </location>
</feature>
<keyword evidence="5 7" id="KW-1133">Transmembrane helix</keyword>
<keyword evidence="6 7" id="KW-0472">Membrane</keyword>
<dbReference type="PANTHER" id="PTHR43005">
    <property type="entry name" value="BLR7065 PROTEIN"/>
    <property type="match status" value="1"/>
</dbReference>
<protein>
    <submittedName>
        <fullName evidence="9">Sugar ABC transporter permease</fullName>
    </submittedName>
</protein>
<evidence type="ECO:0000256" key="1">
    <source>
        <dbReference type="ARBA" id="ARBA00004651"/>
    </source>
</evidence>
<dbReference type="InterPro" id="IPR000515">
    <property type="entry name" value="MetI-like"/>
</dbReference>
<dbReference type="CDD" id="cd06261">
    <property type="entry name" value="TM_PBP2"/>
    <property type="match status" value="1"/>
</dbReference>
<feature type="transmembrane region" description="Helical" evidence="7">
    <location>
        <begin position="282"/>
        <end position="304"/>
    </location>
</feature>
<keyword evidence="10" id="KW-1185">Reference proteome</keyword>
<organism evidence="9 10">
    <name type="scientific">Paenibacillus thalictri</name>
    <dbReference type="NCBI Taxonomy" id="2527873"/>
    <lineage>
        <taxon>Bacteria</taxon>
        <taxon>Bacillati</taxon>
        <taxon>Bacillota</taxon>
        <taxon>Bacilli</taxon>
        <taxon>Bacillales</taxon>
        <taxon>Paenibacillaceae</taxon>
        <taxon>Paenibacillus</taxon>
    </lineage>
</organism>
<evidence type="ECO:0000259" key="8">
    <source>
        <dbReference type="PROSITE" id="PS50928"/>
    </source>
</evidence>
<evidence type="ECO:0000256" key="4">
    <source>
        <dbReference type="ARBA" id="ARBA00022692"/>
    </source>
</evidence>
<dbReference type="EMBL" id="SIRE01000024">
    <property type="protein sequence ID" value="TBL72485.1"/>
    <property type="molecule type" value="Genomic_DNA"/>
</dbReference>
<dbReference type="GO" id="GO:0005886">
    <property type="term" value="C:plasma membrane"/>
    <property type="evidence" value="ECO:0007669"/>
    <property type="project" value="UniProtKB-SubCell"/>
</dbReference>
<dbReference type="GO" id="GO:0055085">
    <property type="term" value="P:transmembrane transport"/>
    <property type="evidence" value="ECO:0007669"/>
    <property type="project" value="InterPro"/>
</dbReference>
<feature type="transmembrane region" description="Helical" evidence="7">
    <location>
        <begin position="90"/>
        <end position="114"/>
    </location>
</feature>
<comment type="subcellular location">
    <subcellularLocation>
        <location evidence="1 7">Cell membrane</location>
        <topology evidence="1 7">Multi-pass membrane protein</topology>
    </subcellularLocation>
</comment>
<keyword evidence="2 7" id="KW-0813">Transport</keyword>
<dbReference type="Gene3D" id="1.10.3720.10">
    <property type="entry name" value="MetI-like"/>
    <property type="match status" value="1"/>
</dbReference>
<evidence type="ECO:0000256" key="2">
    <source>
        <dbReference type="ARBA" id="ARBA00022448"/>
    </source>
</evidence>
<name>A0A4Q9DIN4_9BACL</name>
<dbReference type="PANTHER" id="PTHR43005:SF1">
    <property type="entry name" value="SPERMIDINE_PUTRESCINE TRANSPORT SYSTEM PERMEASE PROTEIN"/>
    <property type="match status" value="1"/>
</dbReference>
<evidence type="ECO:0000313" key="10">
    <source>
        <dbReference type="Proteomes" id="UP000293142"/>
    </source>
</evidence>
<dbReference type="InterPro" id="IPR035906">
    <property type="entry name" value="MetI-like_sf"/>
</dbReference>
<comment type="similarity">
    <text evidence="7">Belongs to the binding-protein-dependent transport system permease family.</text>
</comment>
<dbReference type="AlphaFoldDB" id="A0A4Q9DIN4"/>
<dbReference type="OrthoDB" id="9809527at2"/>
<evidence type="ECO:0000256" key="7">
    <source>
        <dbReference type="RuleBase" id="RU363032"/>
    </source>
</evidence>
<evidence type="ECO:0000256" key="6">
    <source>
        <dbReference type="ARBA" id="ARBA00023136"/>
    </source>
</evidence>
<dbReference type="SUPFAM" id="SSF161098">
    <property type="entry name" value="MetI-like"/>
    <property type="match status" value="1"/>
</dbReference>
<evidence type="ECO:0000256" key="5">
    <source>
        <dbReference type="ARBA" id="ARBA00022989"/>
    </source>
</evidence>
<keyword evidence="3" id="KW-1003">Cell membrane</keyword>
<dbReference type="Pfam" id="PF00528">
    <property type="entry name" value="BPD_transp_1"/>
    <property type="match status" value="1"/>
</dbReference>
<evidence type="ECO:0000313" key="9">
    <source>
        <dbReference type="EMBL" id="TBL72485.1"/>
    </source>
</evidence>
<keyword evidence="4 7" id="KW-0812">Transmembrane</keyword>
<accession>A0A4Q9DIN4</accession>
<feature type="transmembrane region" description="Helical" evidence="7">
    <location>
        <begin position="176"/>
        <end position="201"/>
    </location>
</feature>